<dbReference type="STRING" id="37659.GCA_000703125_01374"/>
<evidence type="ECO:0008006" key="3">
    <source>
        <dbReference type="Google" id="ProtNLM"/>
    </source>
</evidence>
<evidence type="ECO:0000313" key="2">
    <source>
        <dbReference type="Proteomes" id="UP000239863"/>
    </source>
</evidence>
<dbReference type="OrthoDB" id="1925115at2"/>
<name>A0A2S6FUF5_9CLOT</name>
<accession>A0A2S6FUF5</accession>
<gene>
    <name evidence="1" type="ORF">BD821_12912</name>
</gene>
<dbReference type="Proteomes" id="UP000239863">
    <property type="component" value="Unassembled WGS sequence"/>
</dbReference>
<reference evidence="1 2" key="1">
    <citation type="submission" date="2018-02" db="EMBL/GenBank/DDBJ databases">
        <title>Genomic Encyclopedia of Archaeal and Bacterial Type Strains, Phase II (KMG-II): from individual species to whole genera.</title>
        <authorList>
            <person name="Goeker M."/>
        </authorList>
    </citation>
    <scope>NUCLEOTIDE SEQUENCE [LARGE SCALE GENOMIC DNA]</scope>
    <source>
        <strain evidence="1 2">DSM 15099</strain>
    </source>
</reference>
<dbReference type="AlphaFoldDB" id="A0A2S6FUF5"/>
<comment type="caution">
    <text evidence="1">The sequence shown here is derived from an EMBL/GenBank/DDBJ whole genome shotgun (WGS) entry which is preliminary data.</text>
</comment>
<organism evidence="1 2">
    <name type="scientific">Clostridium algidicarnis DSM 15099</name>
    <dbReference type="NCBI Taxonomy" id="1121295"/>
    <lineage>
        <taxon>Bacteria</taxon>
        <taxon>Bacillati</taxon>
        <taxon>Bacillota</taxon>
        <taxon>Clostridia</taxon>
        <taxon>Eubacteriales</taxon>
        <taxon>Clostridiaceae</taxon>
        <taxon>Clostridium</taxon>
    </lineage>
</organism>
<dbReference type="RefSeq" id="WP_104410855.1">
    <property type="nucleotide sequence ID" value="NZ_PTIS01000029.1"/>
</dbReference>
<sequence length="138" mass="16055">MFLFFLIVIILLASLAMYYYLTEKLDNQRKQLLILSKQNDVLRGKASKSGKYPFNLKDIKIKYSASEFQEGITLENTPLYIAPYVESPLIIYMEKSLRVNIIIKSEFLNSTWYEVSLNTNSPINCRGWIKSDSIKQLN</sequence>
<dbReference type="EMBL" id="PTIS01000029">
    <property type="protein sequence ID" value="PPK43451.1"/>
    <property type="molecule type" value="Genomic_DNA"/>
</dbReference>
<protein>
    <recommendedName>
        <fullName evidence="3">SH3 domain-containing protein</fullName>
    </recommendedName>
</protein>
<proteinExistence type="predicted"/>
<evidence type="ECO:0000313" key="1">
    <source>
        <dbReference type="EMBL" id="PPK43451.1"/>
    </source>
</evidence>